<proteinExistence type="predicted"/>
<dbReference type="AlphaFoldDB" id="A0A3D3RFH7"/>
<sequence length="115" mass="13365">MIKFSCVIFTECFETVLQDHRSFNITVCELEGVFRTDMSHRVPFDTELTVPGAVLNSRQQNATHYSHQKYIYLKFSDMLFSSCQLLFISTGETNNRYVMKIIHETETGLPILFLT</sequence>
<comment type="caution">
    <text evidence="1">The sequence shown here is derived from an EMBL/GenBank/DDBJ whole genome shotgun (WGS) entry which is preliminary data.</text>
</comment>
<evidence type="ECO:0000313" key="2">
    <source>
        <dbReference type="Proteomes" id="UP000263642"/>
    </source>
</evidence>
<dbReference type="EMBL" id="DQAY01000201">
    <property type="protein sequence ID" value="HCO27583.1"/>
    <property type="molecule type" value="Genomic_DNA"/>
</dbReference>
<accession>A0A3D3RFH7</accession>
<dbReference type="Proteomes" id="UP000263642">
    <property type="component" value="Unassembled WGS sequence"/>
</dbReference>
<gene>
    <name evidence="1" type="ORF">DIT97_32985</name>
</gene>
<reference evidence="1 2" key="1">
    <citation type="journal article" date="2018" name="Nat. Biotechnol.">
        <title>A standardized bacterial taxonomy based on genome phylogeny substantially revises the tree of life.</title>
        <authorList>
            <person name="Parks D.H."/>
            <person name="Chuvochina M."/>
            <person name="Waite D.W."/>
            <person name="Rinke C."/>
            <person name="Skarshewski A."/>
            <person name="Chaumeil P.A."/>
            <person name="Hugenholtz P."/>
        </authorList>
    </citation>
    <scope>NUCLEOTIDE SEQUENCE [LARGE SCALE GENOMIC DNA]</scope>
    <source>
        <strain evidence="1">UBA9375</strain>
    </source>
</reference>
<protein>
    <submittedName>
        <fullName evidence="1">Uncharacterized protein</fullName>
    </submittedName>
</protein>
<name>A0A3D3RFH7_9PLAN</name>
<organism evidence="1 2">
    <name type="scientific">Gimesia maris</name>
    <dbReference type="NCBI Taxonomy" id="122"/>
    <lineage>
        <taxon>Bacteria</taxon>
        <taxon>Pseudomonadati</taxon>
        <taxon>Planctomycetota</taxon>
        <taxon>Planctomycetia</taxon>
        <taxon>Planctomycetales</taxon>
        <taxon>Planctomycetaceae</taxon>
        <taxon>Gimesia</taxon>
    </lineage>
</organism>
<evidence type="ECO:0000313" key="1">
    <source>
        <dbReference type="EMBL" id="HCO27583.1"/>
    </source>
</evidence>